<keyword evidence="2" id="KW-0472">Membrane</keyword>
<keyword evidence="4" id="KW-1185">Reference proteome</keyword>
<dbReference type="Proteomes" id="UP001301958">
    <property type="component" value="Unassembled WGS sequence"/>
</dbReference>
<keyword evidence="2" id="KW-0812">Transmembrane</keyword>
<comment type="caution">
    <text evidence="3">The sequence shown here is derived from an EMBL/GenBank/DDBJ whole genome shotgun (WGS) entry which is preliminary data.</text>
</comment>
<feature type="coiled-coil region" evidence="1">
    <location>
        <begin position="280"/>
        <end position="307"/>
    </location>
</feature>
<feature type="transmembrane region" description="Helical" evidence="2">
    <location>
        <begin position="352"/>
        <end position="370"/>
    </location>
</feature>
<name>A0AAN6YP74_9PEZI</name>
<gene>
    <name evidence="3" type="ORF">QBC38DRAFT_447846</name>
</gene>
<sequence length="374" mass="41567">MGSSDPDAIGATKQDMLSHLYFCHCCLVHETIIQTFSQVVLDFRGNHRLHNRVVPQKGYEISAVIYEAGFERFPTLVFQDLDNNLTGTSNPGTIDYARPAFNELQKTVNQIKERGIACKASTSGLSTTTVEEEPLGTIITWNHQCGINLEPSVTTNRLNLGSMTNVISVMTLLLFTKPSTILAMELTSIKLSAPAMMLVNNEEVTERPAYERFIASFSIDKKRFRSPQSDLGPDAARFLSNSLIRRNAALHGGKSLARIGRPHTFSEGFAGSTTSAMQSEIQYLEQIRKHQRLLEEMRRKMKAWIIEKKGVMIQCKLYVLSVMSFCVLLVAGGITVGATVGNRIQGVDPFNITTYAWVFAAFVVLVAKSVRVHE</sequence>
<dbReference type="EMBL" id="MU865449">
    <property type="protein sequence ID" value="KAK4222888.1"/>
    <property type="molecule type" value="Genomic_DNA"/>
</dbReference>
<evidence type="ECO:0000256" key="2">
    <source>
        <dbReference type="SAM" id="Phobius"/>
    </source>
</evidence>
<evidence type="ECO:0000313" key="3">
    <source>
        <dbReference type="EMBL" id="KAK4222888.1"/>
    </source>
</evidence>
<protein>
    <submittedName>
        <fullName evidence="3">Uncharacterized protein</fullName>
    </submittedName>
</protein>
<evidence type="ECO:0000313" key="4">
    <source>
        <dbReference type="Proteomes" id="UP001301958"/>
    </source>
</evidence>
<keyword evidence="1" id="KW-0175">Coiled coil</keyword>
<proteinExistence type="predicted"/>
<feature type="transmembrane region" description="Helical" evidence="2">
    <location>
        <begin position="317"/>
        <end position="340"/>
    </location>
</feature>
<evidence type="ECO:0000256" key="1">
    <source>
        <dbReference type="SAM" id="Coils"/>
    </source>
</evidence>
<organism evidence="3 4">
    <name type="scientific">Podospora fimiseda</name>
    <dbReference type="NCBI Taxonomy" id="252190"/>
    <lineage>
        <taxon>Eukaryota</taxon>
        <taxon>Fungi</taxon>
        <taxon>Dikarya</taxon>
        <taxon>Ascomycota</taxon>
        <taxon>Pezizomycotina</taxon>
        <taxon>Sordariomycetes</taxon>
        <taxon>Sordariomycetidae</taxon>
        <taxon>Sordariales</taxon>
        <taxon>Podosporaceae</taxon>
        <taxon>Podospora</taxon>
    </lineage>
</organism>
<accession>A0AAN6YP74</accession>
<reference evidence="3" key="2">
    <citation type="submission" date="2023-05" db="EMBL/GenBank/DDBJ databases">
        <authorList>
            <consortium name="Lawrence Berkeley National Laboratory"/>
            <person name="Steindorff A."/>
            <person name="Hensen N."/>
            <person name="Bonometti L."/>
            <person name="Westerberg I."/>
            <person name="Brannstrom I.O."/>
            <person name="Guillou S."/>
            <person name="Cros-Aarteil S."/>
            <person name="Calhoun S."/>
            <person name="Haridas S."/>
            <person name="Kuo A."/>
            <person name="Mondo S."/>
            <person name="Pangilinan J."/>
            <person name="Riley R."/>
            <person name="Labutti K."/>
            <person name="Andreopoulos B."/>
            <person name="Lipzen A."/>
            <person name="Chen C."/>
            <person name="Yanf M."/>
            <person name="Daum C."/>
            <person name="Ng V."/>
            <person name="Clum A."/>
            <person name="Ohm R."/>
            <person name="Martin F."/>
            <person name="Silar P."/>
            <person name="Natvig D."/>
            <person name="Lalanne C."/>
            <person name="Gautier V."/>
            <person name="Ament-Velasquez S.L."/>
            <person name="Kruys A."/>
            <person name="Hutchinson M.I."/>
            <person name="Powell A.J."/>
            <person name="Barry K."/>
            <person name="Miller A.N."/>
            <person name="Grigoriev I.V."/>
            <person name="Debuchy R."/>
            <person name="Gladieux P."/>
            <person name="Thoren M.H."/>
            <person name="Johannesson H."/>
        </authorList>
    </citation>
    <scope>NUCLEOTIDE SEQUENCE</scope>
    <source>
        <strain evidence="3">CBS 990.96</strain>
    </source>
</reference>
<dbReference type="AlphaFoldDB" id="A0AAN6YP74"/>
<reference evidence="3" key="1">
    <citation type="journal article" date="2023" name="Mol. Phylogenet. Evol.">
        <title>Genome-scale phylogeny and comparative genomics of the fungal order Sordariales.</title>
        <authorList>
            <person name="Hensen N."/>
            <person name="Bonometti L."/>
            <person name="Westerberg I."/>
            <person name="Brannstrom I.O."/>
            <person name="Guillou S."/>
            <person name="Cros-Aarteil S."/>
            <person name="Calhoun S."/>
            <person name="Haridas S."/>
            <person name="Kuo A."/>
            <person name="Mondo S."/>
            <person name="Pangilinan J."/>
            <person name="Riley R."/>
            <person name="LaButti K."/>
            <person name="Andreopoulos B."/>
            <person name="Lipzen A."/>
            <person name="Chen C."/>
            <person name="Yan M."/>
            <person name="Daum C."/>
            <person name="Ng V."/>
            <person name="Clum A."/>
            <person name="Steindorff A."/>
            <person name="Ohm R.A."/>
            <person name="Martin F."/>
            <person name="Silar P."/>
            <person name="Natvig D.O."/>
            <person name="Lalanne C."/>
            <person name="Gautier V."/>
            <person name="Ament-Velasquez S.L."/>
            <person name="Kruys A."/>
            <person name="Hutchinson M.I."/>
            <person name="Powell A.J."/>
            <person name="Barry K."/>
            <person name="Miller A.N."/>
            <person name="Grigoriev I.V."/>
            <person name="Debuchy R."/>
            <person name="Gladieux P."/>
            <person name="Hiltunen Thoren M."/>
            <person name="Johannesson H."/>
        </authorList>
    </citation>
    <scope>NUCLEOTIDE SEQUENCE</scope>
    <source>
        <strain evidence="3">CBS 990.96</strain>
    </source>
</reference>
<keyword evidence="2" id="KW-1133">Transmembrane helix</keyword>